<evidence type="ECO:0000313" key="9">
    <source>
        <dbReference type="Proteomes" id="UP000317722"/>
    </source>
</evidence>
<feature type="binding site" evidence="7">
    <location>
        <position position="81"/>
    </location>
    <ligand>
        <name>S-adenosyl-L-methionine</name>
        <dbReference type="ChEBI" id="CHEBI:59789"/>
    </ligand>
</feature>
<dbReference type="InterPro" id="IPR055361">
    <property type="entry name" value="tRNA_methyltr_TrmB_bact"/>
</dbReference>
<dbReference type="EMBL" id="RCZM01000001">
    <property type="protein sequence ID" value="TPG19449.1"/>
    <property type="molecule type" value="Genomic_DNA"/>
</dbReference>
<keyword evidence="9" id="KW-1185">Reference proteome</keyword>
<feature type="binding site" evidence="7">
    <location>
        <position position="106"/>
    </location>
    <ligand>
        <name>S-adenosyl-L-methionine</name>
        <dbReference type="ChEBI" id="CHEBI:59789"/>
    </ligand>
</feature>
<keyword evidence="5 7" id="KW-0949">S-adenosyl-L-methionine</keyword>
<keyword evidence="4 7" id="KW-0808">Transferase</keyword>
<dbReference type="UniPathway" id="UPA00989"/>
<evidence type="ECO:0000256" key="6">
    <source>
        <dbReference type="ARBA" id="ARBA00022694"/>
    </source>
</evidence>
<comment type="caution">
    <text evidence="7">Lacks conserved residue(s) required for the propagation of feature annotation.</text>
</comment>
<dbReference type="SUPFAM" id="SSF53335">
    <property type="entry name" value="S-adenosyl-L-methionine-dependent methyltransferases"/>
    <property type="match status" value="1"/>
</dbReference>
<dbReference type="InterPro" id="IPR003358">
    <property type="entry name" value="tRNA_(Gua-N-7)_MeTrfase_Trmb"/>
</dbReference>
<keyword evidence="6 7" id="KW-0819">tRNA processing</keyword>
<evidence type="ECO:0000256" key="2">
    <source>
        <dbReference type="ARBA" id="ARBA00003015"/>
    </source>
</evidence>
<evidence type="ECO:0000256" key="4">
    <source>
        <dbReference type="ARBA" id="ARBA00022679"/>
    </source>
</evidence>
<dbReference type="GO" id="GO:0008176">
    <property type="term" value="F:tRNA (guanine(46)-N7)-methyltransferase activity"/>
    <property type="evidence" value="ECO:0007669"/>
    <property type="project" value="UniProtKB-UniRule"/>
</dbReference>
<organism evidence="8 9">
    <name type="scientific">Pedococcus bigeumensis</name>
    <dbReference type="NCBI Taxonomy" id="433644"/>
    <lineage>
        <taxon>Bacteria</taxon>
        <taxon>Bacillati</taxon>
        <taxon>Actinomycetota</taxon>
        <taxon>Actinomycetes</taxon>
        <taxon>Micrococcales</taxon>
        <taxon>Intrasporangiaceae</taxon>
        <taxon>Pedococcus</taxon>
    </lineage>
</organism>
<dbReference type="GO" id="GO:0043527">
    <property type="term" value="C:tRNA methyltransferase complex"/>
    <property type="evidence" value="ECO:0007669"/>
    <property type="project" value="TreeGrafter"/>
</dbReference>
<protein>
    <recommendedName>
        <fullName evidence="7">tRNA (guanine-N(7)-)-methyltransferase</fullName>
        <ecNumber evidence="7">2.1.1.33</ecNumber>
    </recommendedName>
    <alternativeName>
        <fullName evidence="7">tRNA (guanine(46)-N(7))-methyltransferase</fullName>
    </alternativeName>
    <alternativeName>
        <fullName evidence="7">tRNA(m7G46)-methyltransferase</fullName>
    </alternativeName>
</protein>
<evidence type="ECO:0000256" key="7">
    <source>
        <dbReference type="HAMAP-Rule" id="MF_01057"/>
    </source>
</evidence>
<evidence type="ECO:0000256" key="5">
    <source>
        <dbReference type="ARBA" id="ARBA00022691"/>
    </source>
</evidence>
<dbReference type="Gene3D" id="3.40.50.150">
    <property type="entry name" value="Vaccinia Virus protein VP39"/>
    <property type="match status" value="1"/>
</dbReference>
<dbReference type="PANTHER" id="PTHR23417">
    <property type="entry name" value="3-DEOXY-D-MANNO-OCTULOSONIC-ACID TRANSFERASE/TRNA GUANINE-N 7 - -METHYLTRANSFERASE"/>
    <property type="match status" value="1"/>
</dbReference>
<dbReference type="PROSITE" id="PS51625">
    <property type="entry name" value="SAM_MT_TRMB"/>
    <property type="match status" value="1"/>
</dbReference>
<feature type="binding site" evidence="7">
    <location>
        <position position="160"/>
    </location>
    <ligand>
        <name>substrate</name>
    </ligand>
</feature>
<comment type="similarity">
    <text evidence="7">Belongs to the class I-like SAM-binding methyltransferase superfamily. TrmB family.</text>
</comment>
<dbReference type="PANTHER" id="PTHR23417:SF14">
    <property type="entry name" value="PENTACOTRIPEPTIDE-REPEAT REGION OF PRORP DOMAIN-CONTAINING PROTEIN"/>
    <property type="match status" value="1"/>
</dbReference>
<dbReference type="EC" id="2.1.1.33" evidence="7"/>
<evidence type="ECO:0000256" key="3">
    <source>
        <dbReference type="ARBA" id="ARBA00022603"/>
    </source>
</evidence>
<feature type="binding site" evidence="7">
    <location>
        <position position="133"/>
    </location>
    <ligand>
        <name>S-adenosyl-L-methionine</name>
        <dbReference type="ChEBI" id="CHEBI:59789"/>
    </ligand>
</feature>
<evidence type="ECO:0000313" key="8">
    <source>
        <dbReference type="EMBL" id="TPG19449.1"/>
    </source>
</evidence>
<dbReference type="Proteomes" id="UP000317722">
    <property type="component" value="Unassembled WGS sequence"/>
</dbReference>
<comment type="pathway">
    <text evidence="7">tRNA modification; N(7)-methylguanine-tRNA biosynthesis.</text>
</comment>
<dbReference type="Pfam" id="PF02390">
    <property type="entry name" value="Methyltransf_4"/>
    <property type="match status" value="1"/>
</dbReference>
<dbReference type="HAMAP" id="MF_01057">
    <property type="entry name" value="tRNA_methyltr_TrmB"/>
    <property type="match status" value="1"/>
</dbReference>
<comment type="caution">
    <text evidence="8">The sequence shown here is derived from an EMBL/GenBank/DDBJ whole genome shotgun (WGS) entry which is preliminary data.</text>
</comment>
<proteinExistence type="inferred from homology"/>
<comment type="function">
    <text evidence="2 7">Catalyzes the formation of N(7)-methylguanine at position 46 (m7G46) in tRNA.</text>
</comment>
<dbReference type="InterPro" id="IPR029063">
    <property type="entry name" value="SAM-dependent_MTases_sf"/>
</dbReference>
<keyword evidence="3 7" id="KW-0489">Methyltransferase</keyword>
<comment type="catalytic activity">
    <reaction evidence="1 7">
        <text>guanosine(46) in tRNA + S-adenosyl-L-methionine = N(7)-methylguanosine(46) in tRNA + S-adenosyl-L-homocysteine</text>
        <dbReference type="Rhea" id="RHEA:42708"/>
        <dbReference type="Rhea" id="RHEA-COMP:10188"/>
        <dbReference type="Rhea" id="RHEA-COMP:10189"/>
        <dbReference type="ChEBI" id="CHEBI:57856"/>
        <dbReference type="ChEBI" id="CHEBI:59789"/>
        <dbReference type="ChEBI" id="CHEBI:74269"/>
        <dbReference type="ChEBI" id="CHEBI:74480"/>
        <dbReference type="EC" id="2.1.1.33"/>
    </reaction>
</comment>
<sequence length="245" mass="26927">MGYISTSYRHVCRRSRHGRVPAYAGDVDIDGRVRSFNARRGRLSALTLERMEQLGPKHSIATDGPLVPQEAFGRIAPVVLEIGCGHGAAALAYAAAHPAHDLLAVDVFTPALARMLAEADRRGLTNLWMHRGDAVELLAERVATASLTAVHVFFPDPWPKVKHARRRFISRDMLDLIASRLVPGGRLLVATDHDGYAAHVRSAFEAHGGFVVTEGDRPSWRPTDGFEDKGLLAGRRVSEFRAELR</sequence>
<feature type="binding site" evidence="7">
    <location>
        <position position="192"/>
    </location>
    <ligand>
        <name>substrate</name>
    </ligand>
</feature>
<dbReference type="NCBIfam" id="TIGR00091">
    <property type="entry name" value="tRNA (guanosine(46)-N7)-methyltransferase TrmB"/>
    <property type="match status" value="1"/>
</dbReference>
<feature type="binding site" evidence="7">
    <location>
        <position position="156"/>
    </location>
    <ligand>
        <name>S-adenosyl-L-methionine</name>
        <dbReference type="ChEBI" id="CHEBI:59789"/>
    </ligand>
</feature>
<name>A0A502D4W7_9MICO</name>
<accession>A0A502D4W7</accession>
<evidence type="ECO:0000256" key="1">
    <source>
        <dbReference type="ARBA" id="ARBA00000142"/>
    </source>
</evidence>
<reference evidence="8 9" key="1">
    <citation type="journal article" date="2019" name="Environ. Microbiol.">
        <title>Species interactions and distinct microbial communities in high Arctic permafrost affected cryosols are associated with the CH4 and CO2 gas fluxes.</title>
        <authorList>
            <person name="Altshuler I."/>
            <person name="Hamel J."/>
            <person name="Turney S."/>
            <person name="Magnuson E."/>
            <person name="Levesque R."/>
            <person name="Greer C."/>
            <person name="Whyte L.G."/>
        </authorList>
    </citation>
    <scope>NUCLEOTIDE SEQUENCE [LARGE SCALE GENOMIC DNA]</scope>
    <source>
        <strain evidence="8 9">S9.3A</strain>
    </source>
</reference>
<dbReference type="OrthoDB" id="9802090at2"/>
<gene>
    <name evidence="7 8" type="primary">trmB</name>
    <name evidence="8" type="ORF">EAH86_02975</name>
</gene>
<dbReference type="AlphaFoldDB" id="A0A502D4W7"/>